<name>A0ABU4HPH2_9ACTN</name>
<keyword evidence="2" id="KW-1185">Reference proteome</keyword>
<organism evidence="1 2">
    <name type="scientific">Conexibacter stalactiti</name>
    <dbReference type="NCBI Taxonomy" id="1940611"/>
    <lineage>
        <taxon>Bacteria</taxon>
        <taxon>Bacillati</taxon>
        <taxon>Actinomycetota</taxon>
        <taxon>Thermoleophilia</taxon>
        <taxon>Solirubrobacterales</taxon>
        <taxon>Conexibacteraceae</taxon>
        <taxon>Conexibacter</taxon>
    </lineage>
</organism>
<dbReference type="Proteomes" id="UP001284601">
    <property type="component" value="Unassembled WGS sequence"/>
</dbReference>
<evidence type="ECO:0000313" key="1">
    <source>
        <dbReference type="EMBL" id="MDW5595198.1"/>
    </source>
</evidence>
<evidence type="ECO:0000313" key="2">
    <source>
        <dbReference type="Proteomes" id="UP001284601"/>
    </source>
</evidence>
<dbReference type="RefSeq" id="WP_318597534.1">
    <property type="nucleotide sequence ID" value="NZ_JAWSTH010000029.1"/>
</dbReference>
<dbReference type="EMBL" id="JAWSTH010000029">
    <property type="protein sequence ID" value="MDW5595198.1"/>
    <property type="molecule type" value="Genomic_DNA"/>
</dbReference>
<reference evidence="2" key="1">
    <citation type="submission" date="2023-07" db="EMBL/GenBank/DDBJ databases">
        <title>Conexibacter stalactiti sp. nov., isolated from stalactites in a lava cave and emended description of the genus Conexibacter.</title>
        <authorList>
            <person name="Lee S.D."/>
        </authorList>
    </citation>
    <scope>NUCLEOTIDE SEQUENCE [LARGE SCALE GENOMIC DNA]</scope>
    <source>
        <strain evidence="2">KCTC 39840</strain>
    </source>
</reference>
<protein>
    <recommendedName>
        <fullName evidence="3">TadE-like protein</fullName>
    </recommendedName>
</protein>
<proteinExistence type="predicted"/>
<accession>A0ABU4HPH2</accession>
<gene>
    <name evidence="1" type="ORF">R7226_12680</name>
</gene>
<comment type="caution">
    <text evidence="1">The sequence shown here is derived from an EMBL/GenBank/DDBJ whole genome shotgun (WGS) entry which is preliminary data.</text>
</comment>
<reference evidence="1 2" key="2">
    <citation type="submission" date="2023-10" db="EMBL/GenBank/DDBJ databases">
        <authorList>
            <person name="Han X.F."/>
        </authorList>
    </citation>
    <scope>NUCLEOTIDE SEQUENCE [LARGE SCALE GENOMIC DNA]</scope>
    <source>
        <strain evidence="1 2">KCTC 39840</strain>
    </source>
</reference>
<sequence>MSMLRSEDGQATVELVALLPLVGLLIALLWQVTLAGSAIWLAGGAARAAARAEALGDDPLRAARGVLPGRLEQRLRVRRERDGGIALELPVPLAIGDGVLTTVTTRARFEAQR</sequence>
<evidence type="ECO:0008006" key="3">
    <source>
        <dbReference type="Google" id="ProtNLM"/>
    </source>
</evidence>